<dbReference type="Gene3D" id="3.30.1340.10">
    <property type="entry name" value="HPr-like"/>
    <property type="match status" value="1"/>
</dbReference>
<organism evidence="9 10">
    <name type="scientific">Pseudoclavibacter endophyticus</name>
    <dbReference type="NCBI Taxonomy" id="1778590"/>
    <lineage>
        <taxon>Bacteria</taxon>
        <taxon>Bacillati</taxon>
        <taxon>Actinomycetota</taxon>
        <taxon>Actinomycetes</taxon>
        <taxon>Micrococcales</taxon>
        <taxon>Microbacteriaceae</taxon>
        <taxon>Pseudoclavibacter</taxon>
    </lineage>
</organism>
<dbReference type="PRINTS" id="PR00107">
    <property type="entry name" value="PHOSPHOCPHPR"/>
</dbReference>
<protein>
    <recommendedName>
        <fullName evidence="3">phosphoenolpyruvate--glycerone phosphotransferase</fullName>
        <ecNumber evidence="3">2.7.1.121</ecNumber>
    </recommendedName>
</protein>
<dbReference type="GO" id="GO:0009401">
    <property type="term" value="P:phosphoenolpyruvate-dependent sugar phosphotransferase system"/>
    <property type="evidence" value="ECO:0007669"/>
    <property type="project" value="InterPro"/>
</dbReference>
<sequence>MIGIVVVSHSEPLASAALDLALEMVQDAPPPIALAAGTGDGGTGTDAMRVSEAILSVDGPDGVLVLMDLGSAVLSAEMALEFAEAAGEVRLSPAPLVEGLVAAVVRAAGGASLDEVDREARSAASAKAEQLGGDGGISEPAESSGASDADSADQRLTMVVTLVNEVGLHARPAGMLVKAANDVDATVEVAANGRGPVDAKSVMGLMTLGAARGTELTVTASGPDARRALDAIRELVEDGFGEDR</sequence>
<keyword evidence="4" id="KW-0808">Transferase</keyword>
<dbReference type="InterPro" id="IPR012844">
    <property type="entry name" value="DhaM_N"/>
</dbReference>
<dbReference type="NCBIfam" id="TIGR01003">
    <property type="entry name" value="PTS_HPr_family"/>
    <property type="match status" value="1"/>
</dbReference>
<evidence type="ECO:0000256" key="2">
    <source>
        <dbReference type="ARBA" id="ARBA00002788"/>
    </source>
</evidence>
<dbReference type="GO" id="GO:0016020">
    <property type="term" value="C:membrane"/>
    <property type="evidence" value="ECO:0007669"/>
    <property type="project" value="InterPro"/>
</dbReference>
<dbReference type="NCBIfam" id="TIGR02364">
    <property type="entry name" value="dha_pts"/>
    <property type="match status" value="1"/>
</dbReference>
<feature type="domain" description="PTS EIIA type-4" evidence="7">
    <location>
        <begin position="1"/>
        <end position="131"/>
    </location>
</feature>
<dbReference type="EC" id="2.7.1.121" evidence="3"/>
<dbReference type="InterPro" id="IPR035895">
    <property type="entry name" value="HPr-like_sf"/>
</dbReference>
<dbReference type="GO" id="GO:0047324">
    <property type="term" value="F:phosphoenolpyruvate-glycerone phosphotransferase activity"/>
    <property type="evidence" value="ECO:0007669"/>
    <property type="project" value="UniProtKB-EC"/>
</dbReference>
<evidence type="ECO:0000313" key="9">
    <source>
        <dbReference type="EMBL" id="KAB1649556.1"/>
    </source>
</evidence>
<dbReference type="SUPFAM" id="SSF55594">
    <property type="entry name" value="HPr-like"/>
    <property type="match status" value="1"/>
</dbReference>
<comment type="caution">
    <text evidence="9">The sequence shown here is derived from an EMBL/GenBank/DDBJ whole genome shotgun (WGS) entry which is preliminary data.</text>
</comment>
<dbReference type="SUPFAM" id="SSF53062">
    <property type="entry name" value="PTS system fructose IIA component-like"/>
    <property type="match status" value="1"/>
</dbReference>
<dbReference type="PANTHER" id="PTHR38594">
    <property type="entry name" value="PEP-DEPENDENT DIHYDROXYACETONE KINASE, PHOSPHORYL DONOR SUBUNIT DHAM"/>
    <property type="match status" value="1"/>
</dbReference>
<feature type="region of interest" description="Disordered" evidence="6">
    <location>
        <begin position="121"/>
        <end position="151"/>
    </location>
</feature>
<evidence type="ECO:0000256" key="4">
    <source>
        <dbReference type="ARBA" id="ARBA00022679"/>
    </source>
</evidence>
<dbReference type="InterPro" id="IPR004701">
    <property type="entry name" value="PTS_EIIA_man-typ"/>
</dbReference>
<dbReference type="OrthoDB" id="350754at2"/>
<dbReference type="GO" id="GO:0019563">
    <property type="term" value="P:glycerol catabolic process"/>
    <property type="evidence" value="ECO:0007669"/>
    <property type="project" value="InterPro"/>
</dbReference>
<dbReference type="InterPro" id="IPR036662">
    <property type="entry name" value="PTS_EIIA_man-typ_sf"/>
</dbReference>
<accession>A0A6H9WL60</accession>
<dbReference type="AlphaFoldDB" id="A0A6H9WL60"/>
<name>A0A6H9WL60_9MICO</name>
<dbReference type="PROSITE" id="PS51350">
    <property type="entry name" value="PTS_HPR_DOM"/>
    <property type="match status" value="1"/>
</dbReference>
<evidence type="ECO:0000256" key="3">
    <source>
        <dbReference type="ARBA" id="ARBA00012095"/>
    </source>
</evidence>
<dbReference type="InterPro" id="IPR000032">
    <property type="entry name" value="HPr-like"/>
</dbReference>
<dbReference type="Proteomes" id="UP000431744">
    <property type="component" value="Unassembled WGS sequence"/>
</dbReference>
<feature type="domain" description="HPr" evidence="8">
    <location>
        <begin position="153"/>
        <end position="243"/>
    </location>
</feature>
<evidence type="ECO:0000256" key="1">
    <source>
        <dbReference type="ARBA" id="ARBA00001113"/>
    </source>
</evidence>
<dbReference type="Pfam" id="PF00381">
    <property type="entry name" value="PTS-HPr"/>
    <property type="match status" value="1"/>
</dbReference>
<keyword evidence="10" id="KW-1185">Reference proteome</keyword>
<gene>
    <name evidence="9" type="ORF">F8O04_04705</name>
</gene>
<dbReference type="Gene3D" id="3.40.50.510">
    <property type="entry name" value="Phosphotransferase system, mannose-type IIA component"/>
    <property type="match status" value="1"/>
</dbReference>
<dbReference type="CDD" id="cd00367">
    <property type="entry name" value="PTS-HPr_like"/>
    <property type="match status" value="1"/>
</dbReference>
<dbReference type="RefSeq" id="WP_158028146.1">
    <property type="nucleotide sequence ID" value="NZ_BMHG01000001.1"/>
</dbReference>
<proteinExistence type="predicted"/>
<evidence type="ECO:0000259" key="7">
    <source>
        <dbReference type="PROSITE" id="PS51096"/>
    </source>
</evidence>
<dbReference type="PROSITE" id="PS51096">
    <property type="entry name" value="PTS_EIIA_TYPE_4"/>
    <property type="match status" value="1"/>
</dbReference>
<evidence type="ECO:0000256" key="6">
    <source>
        <dbReference type="SAM" id="MobiDB-lite"/>
    </source>
</evidence>
<comment type="catalytic activity">
    <reaction evidence="1">
        <text>dihydroxyacetone + phosphoenolpyruvate = dihydroxyacetone phosphate + pyruvate</text>
        <dbReference type="Rhea" id="RHEA:18381"/>
        <dbReference type="ChEBI" id="CHEBI:15361"/>
        <dbReference type="ChEBI" id="CHEBI:16016"/>
        <dbReference type="ChEBI" id="CHEBI:57642"/>
        <dbReference type="ChEBI" id="CHEBI:58702"/>
        <dbReference type="EC" id="2.7.1.121"/>
    </reaction>
</comment>
<evidence type="ECO:0000259" key="8">
    <source>
        <dbReference type="PROSITE" id="PS51350"/>
    </source>
</evidence>
<dbReference type="PANTHER" id="PTHR38594:SF1">
    <property type="entry name" value="PEP-DEPENDENT DIHYDROXYACETONE KINASE, PHOSPHORYL DONOR SUBUNIT DHAM"/>
    <property type="match status" value="1"/>
</dbReference>
<dbReference type="InterPro" id="IPR039643">
    <property type="entry name" value="DhaM"/>
</dbReference>
<evidence type="ECO:0000313" key="10">
    <source>
        <dbReference type="Proteomes" id="UP000431744"/>
    </source>
</evidence>
<evidence type="ECO:0000256" key="5">
    <source>
        <dbReference type="ARBA" id="ARBA00046577"/>
    </source>
</evidence>
<dbReference type="Pfam" id="PF03610">
    <property type="entry name" value="EIIA-man"/>
    <property type="match status" value="1"/>
</dbReference>
<comment type="function">
    <text evidence="2">Component of the dihydroxyacetone kinase complex, which is responsible for the phosphoenolpyruvate (PEP)-dependent phosphorylation of dihydroxyacetone. DhaM serves as the phosphoryl donor. Is phosphorylated by phosphoenolpyruvate in an EI- and HPr-dependent reaction, and a phosphorelay system on histidine residues finally leads to phosphoryl transfer to DhaL and dihydroxyacetone.</text>
</comment>
<dbReference type="EMBL" id="WBJY01000001">
    <property type="protein sequence ID" value="KAB1649556.1"/>
    <property type="molecule type" value="Genomic_DNA"/>
</dbReference>
<reference evidence="9 10" key="1">
    <citation type="submission" date="2019-09" db="EMBL/GenBank/DDBJ databases">
        <title>Phylogeny of genus Pseudoclavibacter and closely related genus.</title>
        <authorList>
            <person name="Li Y."/>
        </authorList>
    </citation>
    <scope>NUCLEOTIDE SEQUENCE [LARGE SCALE GENOMIC DNA]</scope>
    <source>
        <strain evidence="9 10">EGI 60007</strain>
    </source>
</reference>
<comment type="subunit">
    <text evidence="5">Homodimer. The dihydroxyacetone kinase complex is composed of a homodimer of DhaM, a homodimer of DhaK and the subunit DhaL.</text>
</comment>